<accession>A0A1B7Y388</accession>
<dbReference type="Proteomes" id="UP000092177">
    <property type="component" value="Unassembled WGS sequence"/>
</dbReference>
<evidence type="ECO:0000256" key="1">
    <source>
        <dbReference type="SAM" id="MobiDB-lite"/>
    </source>
</evidence>
<evidence type="ECO:0000313" key="3">
    <source>
        <dbReference type="Proteomes" id="UP000092177"/>
    </source>
</evidence>
<dbReference type="OrthoDB" id="4835502at2759"/>
<evidence type="ECO:0000313" key="2">
    <source>
        <dbReference type="EMBL" id="OBR06464.1"/>
    </source>
</evidence>
<reference evidence="3" key="1">
    <citation type="journal article" date="2017" name="BMC Genomics">
        <title>Gapless genome assembly of Colletotrichum higginsianum reveals chromosome structure and association of transposable elements with secondary metabolite gene clusters.</title>
        <authorList>
            <person name="Dallery J.-F."/>
            <person name="Lapalu N."/>
            <person name="Zampounis A."/>
            <person name="Pigne S."/>
            <person name="Luyten I."/>
            <person name="Amselem J."/>
            <person name="Wittenberg A.H.J."/>
            <person name="Zhou S."/>
            <person name="de Queiroz M.V."/>
            <person name="Robin G.P."/>
            <person name="Auger A."/>
            <person name="Hainaut M."/>
            <person name="Henrissat B."/>
            <person name="Kim K.-T."/>
            <person name="Lee Y.-H."/>
            <person name="Lespinet O."/>
            <person name="Schwartz D.C."/>
            <person name="Thon M.R."/>
            <person name="O'Connell R.J."/>
        </authorList>
    </citation>
    <scope>NUCLEOTIDE SEQUENCE [LARGE SCALE GENOMIC DNA]</scope>
    <source>
        <strain evidence="3">IMI 349063</strain>
    </source>
</reference>
<organism evidence="2 3">
    <name type="scientific">Colletotrichum higginsianum (strain IMI 349063)</name>
    <name type="common">Crucifer anthracnose fungus</name>
    <dbReference type="NCBI Taxonomy" id="759273"/>
    <lineage>
        <taxon>Eukaryota</taxon>
        <taxon>Fungi</taxon>
        <taxon>Dikarya</taxon>
        <taxon>Ascomycota</taxon>
        <taxon>Pezizomycotina</taxon>
        <taxon>Sordariomycetes</taxon>
        <taxon>Hypocreomycetidae</taxon>
        <taxon>Glomerellales</taxon>
        <taxon>Glomerellaceae</taxon>
        <taxon>Colletotrichum</taxon>
        <taxon>Colletotrichum destructivum species complex</taxon>
    </lineage>
</organism>
<dbReference type="Gene3D" id="2.30.60.10">
    <property type="entry name" value="Cyanovirin-N"/>
    <property type="match status" value="1"/>
</dbReference>
<dbReference type="SUPFAM" id="SSF51322">
    <property type="entry name" value="Cyanovirin-N"/>
    <property type="match status" value="1"/>
</dbReference>
<dbReference type="AlphaFoldDB" id="A0A1B7Y388"/>
<sequence length="153" mass="17324">MLLAGGGTMAAPPESPTSHVIQRSEQTERGFIKSCYDVRFFDPRVINFKKYKKTSPYVVARCLTPDADKCSWMPLFACFANTDGAITYARDGFFDKSCSACEYRAALGKMKCRCDNDYLWVEQGSLMCHDYTAFPIPCAEEEMKKIRFMTGQV</sequence>
<evidence type="ECO:0008006" key="4">
    <source>
        <dbReference type="Google" id="ProtNLM"/>
    </source>
</evidence>
<dbReference type="RefSeq" id="XP_018154982.1">
    <property type="nucleotide sequence ID" value="XM_018305558.1"/>
</dbReference>
<name>A0A1B7Y388_COLHI</name>
<proteinExistence type="predicted"/>
<keyword evidence="3" id="KW-1185">Reference proteome</keyword>
<comment type="caution">
    <text evidence="2">The sequence shown here is derived from an EMBL/GenBank/DDBJ whole genome shotgun (WGS) entry which is preliminary data.</text>
</comment>
<dbReference type="EMBL" id="LTAN01000007">
    <property type="protein sequence ID" value="OBR06464.1"/>
    <property type="molecule type" value="Genomic_DNA"/>
</dbReference>
<feature type="region of interest" description="Disordered" evidence="1">
    <location>
        <begin position="1"/>
        <end position="23"/>
    </location>
</feature>
<gene>
    <name evidence="2" type="ORF">CH63R_10584</name>
</gene>
<dbReference type="KEGG" id="chig:CH63R_10584"/>
<protein>
    <recommendedName>
        <fullName evidence="4">Cyanovirin-N domain-containing protein</fullName>
    </recommendedName>
</protein>
<dbReference type="GeneID" id="28869665"/>
<dbReference type="VEuPathDB" id="FungiDB:CH63R_10584"/>
<dbReference type="InterPro" id="IPR036673">
    <property type="entry name" value="Cyanovirin-N_sf"/>
</dbReference>